<dbReference type="EMBL" id="CYUE01000025">
    <property type="protein sequence ID" value="CUK27614.1"/>
    <property type="molecule type" value="Genomic_DNA"/>
</dbReference>
<evidence type="ECO:0000313" key="2">
    <source>
        <dbReference type="Proteomes" id="UP000051184"/>
    </source>
</evidence>
<dbReference type="InterPro" id="IPR039498">
    <property type="entry name" value="NTP_transf_5"/>
</dbReference>
<proteinExistence type="predicted"/>
<name>A0A0P1J1N5_9RHOB</name>
<dbReference type="AlphaFoldDB" id="A0A0P1J1N5"/>
<evidence type="ECO:0000313" key="1">
    <source>
        <dbReference type="EMBL" id="CUK27614.1"/>
    </source>
</evidence>
<keyword evidence="2" id="KW-1185">Reference proteome</keyword>
<accession>A0A0P1J1N5</accession>
<protein>
    <recommendedName>
        <fullName evidence="3">Nucleotidyltransferase</fullName>
    </recommendedName>
</protein>
<dbReference type="Pfam" id="PF14907">
    <property type="entry name" value="NTP_transf_5"/>
    <property type="match status" value="1"/>
</dbReference>
<sequence length="322" mass="35508">MDSLKAIIDAARLNKVSNLISEQSAEQLGLDLRPARGHLDKVKFRTMMLNHSSMVTSFRAHQALAREEIDHVIYKGPFQQAVLYGGPYVKPSADTDLLVSPKDQCRAFSALKQIGFQNKETHAWWWRRFLHEIHLCDDAGTMIDLHHGLGQAGLPNVRKTDAILARSEKCEVAGMAVPALDMVDIPIVAAYSIAKAFLSREPCLGTLLDFKVAMQKLDSKSVDALKARAQAHGLCNIIGFATAVSSATFEGKIDAPGFFGLNPEALASMAVTPWKETLPWPKRRHILRVLSGGNSFHTARDTYWAATAHITRSLLDRNRSAA</sequence>
<reference evidence="2" key="1">
    <citation type="submission" date="2015-09" db="EMBL/GenBank/DDBJ databases">
        <authorList>
            <person name="Rodrigo-Torres Lidia"/>
            <person name="Arahal R.David."/>
        </authorList>
    </citation>
    <scope>NUCLEOTIDE SEQUENCE [LARGE SCALE GENOMIC DNA]</scope>
    <source>
        <strain evidence="2">CECT 5114</strain>
    </source>
</reference>
<gene>
    <name evidence="1" type="ORF">TA5114_03442</name>
</gene>
<evidence type="ECO:0008006" key="3">
    <source>
        <dbReference type="Google" id="ProtNLM"/>
    </source>
</evidence>
<dbReference type="Proteomes" id="UP000051184">
    <property type="component" value="Unassembled WGS sequence"/>
</dbReference>
<organism evidence="1 2">
    <name type="scientific">Cognatishimia activa</name>
    <dbReference type="NCBI Taxonomy" id="1715691"/>
    <lineage>
        <taxon>Bacteria</taxon>
        <taxon>Pseudomonadati</taxon>
        <taxon>Pseudomonadota</taxon>
        <taxon>Alphaproteobacteria</taxon>
        <taxon>Rhodobacterales</taxon>
        <taxon>Paracoccaceae</taxon>
        <taxon>Cognatishimia</taxon>
    </lineage>
</organism>